<dbReference type="Proteomes" id="UP000183365">
    <property type="component" value="Unassembled WGS sequence"/>
</dbReference>
<evidence type="ECO:0000256" key="9">
    <source>
        <dbReference type="ARBA" id="ARBA00022989"/>
    </source>
</evidence>
<feature type="signal peptide" evidence="12">
    <location>
        <begin position="1"/>
        <end position="22"/>
    </location>
</feature>
<evidence type="ECO:0000256" key="1">
    <source>
        <dbReference type="ARBA" id="ARBA00002205"/>
    </source>
</evidence>
<evidence type="ECO:0000256" key="4">
    <source>
        <dbReference type="ARBA" id="ARBA00020106"/>
    </source>
</evidence>
<evidence type="ECO:0000256" key="6">
    <source>
        <dbReference type="ARBA" id="ARBA00022692"/>
    </source>
</evidence>
<evidence type="ECO:0000256" key="2">
    <source>
        <dbReference type="ARBA" id="ARBA00004115"/>
    </source>
</evidence>
<dbReference type="OrthoDB" id="3971980at2759"/>
<sequence>MSLKYKLLFILYTFLSILSVTAQDISINGLIDLSIVDIINNQTSTSNRLKNTRSLLNTIELELNPVYPYKIEDSNEINSKKLYFTKKERVANSKGDFSFKNVPLDSNSHVSYYNIKAISSYLNFSPNRVLVTVPNDDVQNITYQANVIGKDNFPSPDILYPESLPFMKALVIKPLKETPIREYVINKTEGILQSGFIGDILASKWKTAGIVTAIFMMIFPYILEYIDPEAAAEMKERKKARK</sequence>
<keyword evidence="7 12" id="KW-0732">Signal</keyword>
<evidence type="ECO:0000256" key="5">
    <source>
        <dbReference type="ARBA" id="ARBA00022448"/>
    </source>
</evidence>
<evidence type="ECO:0000313" key="14">
    <source>
        <dbReference type="Proteomes" id="UP000183365"/>
    </source>
</evidence>
<dbReference type="InterPro" id="IPR031395">
    <property type="entry name" value="Sop4"/>
</dbReference>
<proteinExistence type="inferred from homology"/>
<comment type="subcellular location">
    <subcellularLocation>
        <location evidence="2">Endoplasmic reticulum membrane</location>
        <topology evidence="2">Single-pass type I membrane protein</topology>
    </subcellularLocation>
</comment>
<evidence type="ECO:0000256" key="10">
    <source>
        <dbReference type="ARBA" id="ARBA00023136"/>
    </source>
</evidence>
<dbReference type="EMBL" id="FQNF01000015">
    <property type="protein sequence ID" value="SGZ38968.1"/>
    <property type="molecule type" value="Genomic_DNA"/>
</dbReference>
<protein>
    <recommendedName>
        <fullName evidence="4">Protein SOP4</fullName>
    </recommendedName>
</protein>
<accession>A0A1L0AY23</accession>
<evidence type="ECO:0000256" key="8">
    <source>
        <dbReference type="ARBA" id="ARBA00022927"/>
    </source>
</evidence>
<dbReference type="GO" id="GO:0015031">
    <property type="term" value="P:protein transport"/>
    <property type="evidence" value="ECO:0007669"/>
    <property type="project" value="UniProtKB-KW"/>
</dbReference>
<dbReference type="AlphaFoldDB" id="A0A1L0AY23"/>
<gene>
    <name evidence="13" type="ORF">HGUI_01168</name>
</gene>
<evidence type="ECO:0000256" key="11">
    <source>
        <dbReference type="ARBA" id="ARBA00023180"/>
    </source>
</evidence>
<keyword evidence="14" id="KW-1185">Reference proteome</keyword>
<keyword evidence="5" id="KW-0813">Transport</keyword>
<keyword evidence="10" id="KW-0472">Membrane</keyword>
<comment type="similarity">
    <text evidence="3">Belongs to the SOP4 family.</text>
</comment>
<dbReference type="GO" id="GO:0005789">
    <property type="term" value="C:endoplasmic reticulum membrane"/>
    <property type="evidence" value="ECO:0007669"/>
    <property type="project" value="UniProtKB-SubCell"/>
</dbReference>
<dbReference type="Pfam" id="PF17081">
    <property type="entry name" value="SOP4"/>
    <property type="match status" value="1"/>
</dbReference>
<keyword evidence="11" id="KW-0325">Glycoprotein</keyword>
<keyword evidence="9" id="KW-1133">Transmembrane helix</keyword>
<evidence type="ECO:0000256" key="7">
    <source>
        <dbReference type="ARBA" id="ARBA00022729"/>
    </source>
</evidence>
<feature type="chain" id="PRO_5012634261" description="Protein SOP4" evidence="12">
    <location>
        <begin position="23"/>
        <end position="242"/>
    </location>
</feature>
<evidence type="ECO:0000256" key="3">
    <source>
        <dbReference type="ARBA" id="ARBA00007486"/>
    </source>
</evidence>
<evidence type="ECO:0000313" key="13">
    <source>
        <dbReference type="EMBL" id="SGZ38968.1"/>
    </source>
</evidence>
<name>A0A1L0AY23_9ASCO</name>
<keyword evidence="8" id="KW-0653">Protein transport</keyword>
<keyword evidence="6" id="KW-0812">Transmembrane</keyword>
<reference evidence="14" key="1">
    <citation type="submission" date="2016-11" db="EMBL/GenBank/DDBJ databases">
        <authorList>
            <person name="Guldener U."/>
        </authorList>
    </citation>
    <scope>NUCLEOTIDE SEQUENCE [LARGE SCALE GENOMIC DNA]</scope>
</reference>
<comment type="function">
    <text evidence="1">Involved in the export of PMA1, possibly through the monitoring or assisting of PMA1 folding and acquisition of competence to enter vesicles.</text>
</comment>
<dbReference type="VEuPathDB" id="FungiDB:HGUI_01168"/>
<evidence type="ECO:0000256" key="12">
    <source>
        <dbReference type="SAM" id="SignalP"/>
    </source>
</evidence>
<organism evidence="13 14">
    <name type="scientific">Hanseniaspora guilliermondii</name>
    <dbReference type="NCBI Taxonomy" id="56406"/>
    <lineage>
        <taxon>Eukaryota</taxon>
        <taxon>Fungi</taxon>
        <taxon>Dikarya</taxon>
        <taxon>Ascomycota</taxon>
        <taxon>Saccharomycotina</taxon>
        <taxon>Saccharomycetes</taxon>
        <taxon>Saccharomycodales</taxon>
        <taxon>Saccharomycodaceae</taxon>
        <taxon>Hanseniaspora</taxon>
    </lineage>
</organism>